<organism evidence="2 3">
    <name type="scientific">Mesorhabditis spiculigera</name>
    <dbReference type="NCBI Taxonomy" id="96644"/>
    <lineage>
        <taxon>Eukaryota</taxon>
        <taxon>Metazoa</taxon>
        <taxon>Ecdysozoa</taxon>
        <taxon>Nematoda</taxon>
        <taxon>Chromadorea</taxon>
        <taxon>Rhabditida</taxon>
        <taxon>Rhabditina</taxon>
        <taxon>Rhabditomorpha</taxon>
        <taxon>Rhabditoidea</taxon>
        <taxon>Rhabditidae</taxon>
        <taxon>Mesorhabditinae</taxon>
        <taxon>Mesorhabditis</taxon>
    </lineage>
</organism>
<feature type="non-terminal residue" evidence="2">
    <location>
        <position position="398"/>
    </location>
</feature>
<evidence type="ECO:0000313" key="2">
    <source>
        <dbReference type="EMBL" id="CAJ0576736.1"/>
    </source>
</evidence>
<reference evidence="2" key="1">
    <citation type="submission" date="2023-06" db="EMBL/GenBank/DDBJ databases">
        <authorList>
            <person name="Delattre M."/>
        </authorList>
    </citation>
    <scope>NUCLEOTIDE SEQUENCE</scope>
    <source>
        <strain evidence="2">AF72</strain>
    </source>
</reference>
<gene>
    <name evidence="2" type="ORF">MSPICULIGERA_LOCUS15023</name>
</gene>
<protein>
    <submittedName>
        <fullName evidence="2">Uncharacterized protein</fullName>
    </submittedName>
</protein>
<accession>A0AA36G3C5</accession>
<keyword evidence="3" id="KW-1185">Reference proteome</keyword>
<evidence type="ECO:0000256" key="1">
    <source>
        <dbReference type="SAM" id="MobiDB-lite"/>
    </source>
</evidence>
<comment type="caution">
    <text evidence="2">The sequence shown here is derived from an EMBL/GenBank/DDBJ whole genome shotgun (WGS) entry which is preliminary data.</text>
</comment>
<proteinExistence type="predicted"/>
<feature type="region of interest" description="Disordered" evidence="1">
    <location>
        <begin position="356"/>
        <end position="378"/>
    </location>
</feature>
<sequence>MVDVGVREADDGWDYWTRVYEDPRLRHQLAAQNQKGPTVRQMLQSEELCQGDLLFMNVPRLGNSQQAVVRQLINDEMGRIVPLLDVAITCRRWRVRFYRLEDANDVQGKLDGFRFRHKPLLVRHAAKPEPLIKRSPAVPGKQNECGGDGATLPAAPKIVDPSFTPVEMSEFEQFKEELCLVLARYPHGIHHLKLLEEVHSLRRRGVVAAALELWPLGLLRIFGPQIRLTGTYASLGEQGAHRLLLGKALQEGHSAVPRDDWEPMAVCNVRTEHHLISAATALLTRFGPQHCKVDLPIRLFAKALPGQWPSGSVALCEYMSGLSPSLLLFDDILYLATSVGHRRALLDRLNPPDTKQRLPWSPALHPSPSSTPASEEPHDTPHLIIFDGVDVFTYYSFN</sequence>
<name>A0AA36G3C5_9BILA</name>
<dbReference type="EMBL" id="CATQJA010002645">
    <property type="protein sequence ID" value="CAJ0576736.1"/>
    <property type="molecule type" value="Genomic_DNA"/>
</dbReference>
<dbReference type="AlphaFoldDB" id="A0AA36G3C5"/>
<evidence type="ECO:0000313" key="3">
    <source>
        <dbReference type="Proteomes" id="UP001177023"/>
    </source>
</evidence>
<dbReference type="Proteomes" id="UP001177023">
    <property type="component" value="Unassembled WGS sequence"/>
</dbReference>